<comment type="similarity">
    <text evidence="1">Belongs to the UPF0587 family.</text>
</comment>
<feature type="signal peptide" evidence="4">
    <location>
        <begin position="1"/>
        <end position="18"/>
    </location>
</feature>
<dbReference type="Proteomes" id="UP000815260">
    <property type="component" value="Chromosome 3D"/>
</dbReference>
<dbReference type="PANTHER" id="PTHR12857">
    <property type="entry name" value="CXXC MOTIF CONTAINING ZINC BINDING PROTEIN"/>
    <property type="match status" value="1"/>
</dbReference>
<dbReference type="AlphaFoldDB" id="A0A9R1FYD0"/>
<keyword evidence="3" id="KW-0862">Zinc</keyword>
<gene>
    <name evidence="5" type="ORF">CFC21_047236</name>
</gene>
<evidence type="ECO:0008006" key="6">
    <source>
        <dbReference type="Google" id="ProtNLM"/>
    </source>
</evidence>
<dbReference type="PANTHER" id="PTHR12857:SF0">
    <property type="entry name" value="CXXC MOTIF CONTAINING ZINC BINDING PROTEIN"/>
    <property type="match status" value="1"/>
</dbReference>
<dbReference type="InterPro" id="IPR008584">
    <property type="entry name" value="CXXC_Zn-binding_euk"/>
</dbReference>
<dbReference type="OrthoDB" id="10248838at2759"/>
<comment type="caution">
    <text evidence="5">The sequence shown here is derived from an EMBL/GenBank/DDBJ whole genome shotgun (WGS) entry which is preliminary data.</text>
</comment>
<feature type="chain" id="PRO_5040463536" description="CXXC motif containing zinc binding protein" evidence="4">
    <location>
        <begin position="19"/>
        <end position="194"/>
    </location>
</feature>
<keyword evidence="2" id="KW-0479">Metal-binding</keyword>
<reference evidence="5" key="1">
    <citation type="journal article" date="2017" name="Gigascience">
        <title>The first near-complete assembly of the hexaploid bread wheat genome, Triticum aestivum.</title>
        <authorList>
            <person name="Zimin A.V."/>
            <person name="Puiu D."/>
            <person name="Hall R."/>
            <person name="Kingan S."/>
            <person name="Clavijo B.J."/>
            <person name="Salzberg S.L."/>
        </authorList>
    </citation>
    <scope>NUCLEOTIDE SEQUENCE</scope>
    <source>
        <tissue evidence="5">Leaf</tissue>
    </source>
</reference>
<proteinExistence type="inferred from homology"/>
<dbReference type="Pfam" id="PF05907">
    <property type="entry name" value="CXXC_Zn-b_euk"/>
    <property type="match status" value="1"/>
</dbReference>
<protein>
    <recommendedName>
        <fullName evidence="6">CXXC motif containing zinc binding protein</fullName>
    </recommendedName>
</protein>
<keyword evidence="4" id="KW-0732">Signal</keyword>
<evidence type="ECO:0000256" key="2">
    <source>
        <dbReference type="ARBA" id="ARBA00022723"/>
    </source>
</evidence>
<accession>A0A9R1FYD0</accession>
<sequence length="194" mass="21258">MVFFALLVGAELDGLTNLQPRGGCDDPSYPYYFKLRCESCGETSAKTTCVSLDEVVQLPTGKGTANLLQKCKLCSREGSVVMIPGQGTPLTAEQSQKGEMTCLMVFECRGYEPIEFAFGNGWKAESHACYGFIGVLIISLFFKVHGTPFDIDLSEGEFDEYDEKGRVPCRSIQAAVNIQSGEEAGFSWEDQICL</sequence>
<evidence type="ECO:0000313" key="5">
    <source>
        <dbReference type="EMBL" id="KAF7036646.1"/>
    </source>
</evidence>
<name>A0A9R1FYD0_WHEAT</name>
<reference evidence="5" key="2">
    <citation type="submission" date="2020-03" db="EMBL/GenBank/DDBJ databases">
        <title>The second near-complete assembly of the hexaploid bread wheat (Triticum aestivum) genome.</title>
        <authorList>
            <person name="Zimin A.V."/>
            <person name="Puiu D."/>
            <person name="Shumante A."/>
            <person name="Alonge M."/>
            <person name="Salzberg S.L."/>
        </authorList>
    </citation>
    <scope>NUCLEOTIDE SEQUENCE</scope>
    <source>
        <tissue evidence="5">Leaf</tissue>
    </source>
</reference>
<evidence type="ECO:0000256" key="1">
    <source>
        <dbReference type="ARBA" id="ARBA00007818"/>
    </source>
</evidence>
<feature type="non-terminal residue" evidence="5">
    <location>
        <position position="194"/>
    </location>
</feature>
<dbReference type="SUPFAM" id="SSF141678">
    <property type="entry name" value="MAL13P1.257-like"/>
    <property type="match status" value="1"/>
</dbReference>
<organism evidence="5">
    <name type="scientific">Triticum aestivum</name>
    <name type="common">Wheat</name>
    <dbReference type="NCBI Taxonomy" id="4565"/>
    <lineage>
        <taxon>Eukaryota</taxon>
        <taxon>Viridiplantae</taxon>
        <taxon>Streptophyta</taxon>
        <taxon>Embryophyta</taxon>
        <taxon>Tracheophyta</taxon>
        <taxon>Spermatophyta</taxon>
        <taxon>Magnoliopsida</taxon>
        <taxon>Liliopsida</taxon>
        <taxon>Poales</taxon>
        <taxon>Poaceae</taxon>
        <taxon>BOP clade</taxon>
        <taxon>Pooideae</taxon>
        <taxon>Triticodae</taxon>
        <taxon>Triticeae</taxon>
        <taxon>Triticinae</taxon>
        <taxon>Triticum</taxon>
    </lineage>
</organism>
<dbReference type="GO" id="GO:0046872">
    <property type="term" value="F:metal ion binding"/>
    <property type="evidence" value="ECO:0007669"/>
    <property type="project" value="UniProtKB-KW"/>
</dbReference>
<evidence type="ECO:0000256" key="3">
    <source>
        <dbReference type="ARBA" id="ARBA00022833"/>
    </source>
</evidence>
<dbReference type="EMBL" id="CM022219">
    <property type="protein sequence ID" value="KAF7036646.1"/>
    <property type="molecule type" value="Genomic_DNA"/>
</dbReference>
<evidence type="ECO:0000256" key="4">
    <source>
        <dbReference type="SAM" id="SignalP"/>
    </source>
</evidence>